<dbReference type="InterPro" id="IPR036188">
    <property type="entry name" value="FAD/NAD-bd_sf"/>
</dbReference>
<dbReference type="PANTHER" id="PTHR45934:SF1">
    <property type="entry name" value="OS04G0423100 PROTEIN"/>
    <property type="match status" value="1"/>
</dbReference>
<evidence type="ECO:0000313" key="3">
    <source>
        <dbReference type="EMBL" id="ONK57556.1"/>
    </source>
</evidence>
<evidence type="ECO:0008006" key="5">
    <source>
        <dbReference type="Google" id="ProtNLM"/>
    </source>
</evidence>
<reference evidence="4" key="1">
    <citation type="journal article" date="2017" name="Nat. Commun.">
        <title>The asparagus genome sheds light on the origin and evolution of a young Y chromosome.</title>
        <authorList>
            <person name="Harkess A."/>
            <person name="Zhou J."/>
            <person name="Xu C."/>
            <person name="Bowers J.E."/>
            <person name="Van der Hulst R."/>
            <person name="Ayyampalayam S."/>
            <person name="Mercati F."/>
            <person name="Riccardi P."/>
            <person name="McKain M.R."/>
            <person name="Kakrana A."/>
            <person name="Tang H."/>
            <person name="Ray J."/>
            <person name="Groenendijk J."/>
            <person name="Arikit S."/>
            <person name="Mathioni S.M."/>
            <person name="Nakano M."/>
            <person name="Shan H."/>
            <person name="Telgmann-Rauber A."/>
            <person name="Kanno A."/>
            <person name="Yue Z."/>
            <person name="Chen H."/>
            <person name="Li W."/>
            <person name="Chen Y."/>
            <person name="Xu X."/>
            <person name="Zhang Y."/>
            <person name="Luo S."/>
            <person name="Chen H."/>
            <person name="Gao J."/>
            <person name="Mao Z."/>
            <person name="Pires J.C."/>
            <person name="Luo M."/>
            <person name="Kudrna D."/>
            <person name="Wing R.A."/>
            <person name="Meyers B.C."/>
            <person name="Yi K."/>
            <person name="Kong H."/>
            <person name="Lavrijsen P."/>
            <person name="Sunseri F."/>
            <person name="Falavigna A."/>
            <person name="Ye Y."/>
            <person name="Leebens-Mack J.H."/>
            <person name="Chen G."/>
        </authorList>
    </citation>
    <scope>NUCLEOTIDE SEQUENCE [LARGE SCALE GENOMIC DNA]</scope>
    <source>
        <strain evidence="4">cv. DH0086</strain>
    </source>
</reference>
<dbReference type="Proteomes" id="UP000243459">
    <property type="component" value="Chromosome 9"/>
</dbReference>
<dbReference type="GO" id="GO:0004497">
    <property type="term" value="F:monooxygenase activity"/>
    <property type="evidence" value="ECO:0007669"/>
    <property type="project" value="UniProtKB-KW"/>
</dbReference>
<dbReference type="PANTHER" id="PTHR45934">
    <property type="entry name" value="FAD/NAD(P)-BINDING OXIDOREDUCTASE FAMILY PROTEIN"/>
    <property type="match status" value="1"/>
</dbReference>
<protein>
    <recommendedName>
        <fullName evidence="5">FAD-binding domain-containing protein</fullName>
    </recommendedName>
</protein>
<dbReference type="AlphaFoldDB" id="A0A5P1E9C1"/>
<sequence>MSTDEHEAVIIGAGIAELSAALGLKRSVGIKSVVLERSPELRAACTAPSLSPDAWRALDALRIGDKLSVAYRLAKRGETGVRGLHPKVLSVRFSSRLASFTTEIIKDSSAVALLESEDGTLIRAEAVVGCDGVRSLGPQRLGLTTAIDSAQATVRLQKFADKEKKDRVPALYDTDVSWSTTHNTSEGKSVVISLFNYTNFSGLSVLAHNMKRDIITAGGRPVRYSGRSKKESAIGHAESIQTTDRSAVSLASVKYHAQWQSGRNSIGSHKGPVVLSRDAAAPNVEKGVEKRVKKRSRAASLKFGAYWSGWVEQAPRAGLLGRALDAKCSEP</sequence>
<keyword evidence="2" id="KW-0503">Monooxygenase</keyword>
<dbReference type="SUPFAM" id="SSF51905">
    <property type="entry name" value="FAD/NAD(P)-binding domain"/>
    <property type="match status" value="1"/>
</dbReference>
<evidence type="ECO:0000313" key="4">
    <source>
        <dbReference type="Proteomes" id="UP000243459"/>
    </source>
</evidence>
<dbReference type="InterPro" id="IPR044560">
    <property type="entry name" value="MOase"/>
</dbReference>
<keyword evidence="1" id="KW-0560">Oxidoreductase</keyword>
<dbReference type="Gramene" id="ONK57556">
    <property type="protein sequence ID" value="ONK57556"/>
    <property type="gene ID" value="A4U43_C09F1710"/>
</dbReference>
<name>A0A5P1E9C1_ASPOF</name>
<organism evidence="3 4">
    <name type="scientific">Asparagus officinalis</name>
    <name type="common">Garden asparagus</name>
    <dbReference type="NCBI Taxonomy" id="4686"/>
    <lineage>
        <taxon>Eukaryota</taxon>
        <taxon>Viridiplantae</taxon>
        <taxon>Streptophyta</taxon>
        <taxon>Embryophyta</taxon>
        <taxon>Tracheophyta</taxon>
        <taxon>Spermatophyta</taxon>
        <taxon>Magnoliopsida</taxon>
        <taxon>Liliopsida</taxon>
        <taxon>Asparagales</taxon>
        <taxon>Asparagaceae</taxon>
        <taxon>Asparagoideae</taxon>
        <taxon>Asparagus</taxon>
    </lineage>
</organism>
<gene>
    <name evidence="3" type="ORF">A4U43_C09F1710</name>
</gene>
<dbReference type="EMBL" id="CM007389">
    <property type="protein sequence ID" value="ONK57556.1"/>
    <property type="molecule type" value="Genomic_DNA"/>
</dbReference>
<accession>A0A5P1E9C1</accession>
<dbReference type="Gene3D" id="3.50.50.60">
    <property type="entry name" value="FAD/NAD(P)-binding domain"/>
    <property type="match status" value="2"/>
</dbReference>
<proteinExistence type="predicted"/>
<evidence type="ECO:0000256" key="1">
    <source>
        <dbReference type="ARBA" id="ARBA00023002"/>
    </source>
</evidence>
<evidence type="ECO:0000256" key="2">
    <source>
        <dbReference type="ARBA" id="ARBA00023033"/>
    </source>
</evidence>
<keyword evidence="4" id="KW-1185">Reference proteome</keyword>